<dbReference type="GO" id="GO:0004643">
    <property type="term" value="F:phosphoribosylaminoimidazolecarboxamide formyltransferase activity"/>
    <property type="evidence" value="ECO:0007669"/>
    <property type="project" value="UniProtKB-EC"/>
</dbReference>
<name>A0A2X1KVY2_ECOLX</name>
<evidence type="ECO:0000313" key="2">
    <source>
        <dbReference type="Proteomes" id="UP000250561"/>
    </source>
</evidence>
<protein>
    <submittedName>
        <fullName evidence="1">Bifunctional phosphoribosylaminoimidazolecarboxamide formyltransferase/IMP cyclohydrolase</fullName>
        <ecNumber evidence="1">2.1.2.3</ecNumber>
    </submittedName>
</protein>
<dbReference type="EC" id="2.1.2.3" evidence="1"/>
<organism evidence="1 2">
    <name type="scientific">Escherichia coli</name>
    <dbReference type="NCBI Taxonomy" id="562"/>
    <lineage>
        <taxon>Bacteria</taxon>
        <taxon>Pseudomonadati</taxon>
        <taxon>Pseudomonadota</taxon>
        <taxon>Gammaproteobacteria</taxon>
        <taxon>Enterobacterales</taxon>
        <taxon>Enterobacteriaceae</taxon>
        <taxon>Escherichia</taxon>
    </lineage>
</organism>
<dbReference type="GO" id="GO:0016787">
    <property type="term" value="F:hydrolase activity"/>
    <property type="evidence" value="ECO:0007669"/>
    <property type="project" value="UniProtKB-KW"/>
</dbReference>
<dbReference type="Proteomes" id="UP000250561">
    <property type="component" value="Unassembled WGS sequence"/>
</dbReference>
<dbReference type="EMBL" id="UARS01000011">
    <property type="protein sequence ID" value="SPW56932.1"/>
    <property type="molecule type" value="Genomic_DNA"/>
</dbReference>
<sequence>MIANYFGSMVPAYHGESKEAAGPLPTHAEPELH</sequence>
<dbReference type="AlphaFoldDB" id="A0A2X1KVY2"/>
<accession>A0A2X1KVY2</accession>
<reference evidence="1 2" key="1">
    <citation type="submission" date="2018-06" db="EMBL/GenBank/DDBJ databases">
        <authorList>
            <consortium name="Pathogen Informatics"/>
            <person name="Doyle S."/>
        </authorList>
    </citation>
    <scope>NUCLEOTIDE SEQUENCE [LARGE SCALE GENOMIC DNA]</scope>
    <source>
        <strain evidence="1 2">NCTC11126</strain>
    </source>
</reference>
<keyword evidence="1" id="KW-0808">Transferase</keyword>
<keyword evidence="1" id="KW-0378">Hydrolase</keyword>
<evidence type="ECO:0000313" key="1">
    <source>
        <dbReference type="EMBL" id="SPW56932.1"/>
    </source>
</evidence>
<gene>
    <name evidence="1" type="primary">purH_3</name>
    <name evidence="1" type="ORF">NCTC11126_05501</name>
</gene>
<proteinExistence type="predicted"/>